<keyword evidence="1 4" id="KW-0349">Heme</keyword>
<keyword evidence="8" id="KW-1185">Reference proteome</keyword>
<dbReference type="GO" id="GO:0046872">
    <property type="term" value="F:metal ion binding"/>
    <property type="evidence" value="ECO:0007669"/>
    <property type="project" value="UniProtKB-KW"/>
</dbReference>
<dbReference type="InterPro" id="IPR036909">
    <property type="entry name" value="Cyt_c-like_dom_sf"/>
</dbReference>
<feature type="domain" description="Cytochrome c" evidence="6">
    <location>
        <begin position="30"/>
        <end position="119"/>
    </location>
</feature>
<dbReference type="PANTHER" id="PTHR35008:SF4">
    <property type="entry name" value="BLL4482 PROTEIN"/>
    <property type="match status" value="1"/>
</dbReference>
<evidence type="ECO:0000256" key="2">
    <source>
        <dbReference type="ARBA" id="ARBA00022723"/>
    </source>
</evidence>
<dbReference type="Proteomes" id="UP000297540">
    <property type="component" value="Unassembled WGS sequence"/>
</dbReference>
<evidence type="ECO:0000313" key="7">
    <source>
        <dbReference type="EMBL" id="TFF34685.1"/>
    </source>
</evidence>
<dbReference type="Gene3D" id="1.10.760.10">
    <property type="entry name" value="Cytochrome c-like domain"/>
    <property type="match status" value="1"/>
</dbReference>
<keyword evidence="3 4" id="KW-0408">Iron</keyword>
<sequence length="139" mass="15134">MKFKVIAGLVLLLGIIAASCGSETDMEFKRYYIGGEQLYRERCQNCHGKNGEGLSNLIPPLTDSTFLKTNKKLLACIVNNGVNGQLLRVSGKSFVGNMPANDIAPVDIARILTYITNSFGNKMGTVTSEDVARDLKDCK</sequence>
<evidence type="ECO:0000256" key="5">
    <source>
        <dbReference type="SAM" id="SignalP"/>
    </source>
</evidence>
<keyword evidence="5" id="KW-0732">Signal</keyword>
<comment type="caution">
    <text evidence="7">The sequence shown here is derived from an EMBL/GenBank/DDBJ whole genome shotgun (WGS) entry which is preliminary data.</text>
</comment>
<dbReference type="Pfam" id="PF13442">
    <property type="entry name" value="Cytochrome_CBB3"/>
    <property type="match status" value="1"/>
</dbReference>
<gene>
    <name evidence="7" type="ORF">E2R66_21525</name>
</gene>
<dbReference type="PROSITE" id="PS51007">
    <property type="entry name" value="CYTC"/>
    <property type="match status" value="1"/>
</dbReference>
<dbReference type="InterPro" id="IPR051459">
    <property type="entry name" value="Cytochrome_c-type_DH"/>
</dbReference>
<name>A0A4Y8S7U9_9SPHI</name>
<dbReference type="GO" id="GO:0020037">
    <property type="term" value="F:heme binding"/>
    <property type="evidence" value="ECO:0007669"/>
    <property type="project" value="InterPro"/>
</dbReference>
<feature type="signal peptide" evidence="5">
    <location>
        <begin position="1"/>
        <end position="20"/>
    </location>
</feature>
<dbReference type="GO" id="GO:0009055">
    <property type="term" value="F:electron transfer activity"/>
    <property type="evidence" value="ECO:0007669"/>
    <property type="project" value="InterPro"/>
</dbReference>
<dbReference type="PROSITE" id="PS51257">
    <property type="entry name" value="PROKAR_LIPOPROTEIN"/>
    <property type="match status" value="1"/>
</dbReference>
<dbReference type="AlphaFoldDB" id="A0A4Y8S7U9"/>
<evidence type="ECO:0000313" key="8">
    <source>
        <dbReference type="Proteomes" id="UP000297540"/>
    </source>
</evidence>
<reference evidence="7 8" key="1">
    <citation type="journal article" date="2017" name="Int. J. Syst. Evol. Microbiol.">
        <title>Mucilaginibacterpsychrotolerans sp. nov., isolated from peatlands.</title>
        <authorList>
            <person name="Deng Y."/>
            <person name="Shen L."/>
            <person name="Xu B."/>
            <person name="Liu Y."/>
            <person name="Gu Z."/>
            <person name="Liu H."/>
            <person name="Zhou Y."/>
        </authorList>
    </citation>
    <scope>NUCLEOTIDE SEQUENCE [LARGE SCALE GENOMIC DNA]</scope>
    <source>
        <strain evidence="7 8">NH7-4</strain>
    </source>
</reference>
<dbReference type="OrthoDB" id="9811395at2"/>
<dbReference type="InterPro" id="IPR009056">
    <property type="entry name" value="Cyt_c-like_dom"/>
</dbReference>
<feature type="chain" id="PRO_5021472522" evidence="5">
    <location>
        <begin position="21"/>
        <end position="139"/>
    </location>
</feature>
<evidence type="ECO:0000256" key="3">
    <source>
        <dbReference type="ARBA" id="ARBA00023004"/>
    </source>
</evidence>
<accession>A0A4Y8S7U9</accession>
<dbReference type="PANTHER" id="PTHR35008">
    <property type="entry name" value="BLL4482 PROTEIN-RELATED"/>
    <property type="match status" value="1"/>
</dbReference>
<dbReference type="EMBL" id="SOZE01000028">
    <property type="protein sequence ID" value="TFF34685.1"/>
    <property type="molecule type" value="Genomic_DNA"/>
</dbReference>
<evidence type="ECO:0000256" key="4">
    <source>
        <dbReference type="PROSITE-ProRule" id="PRU00433"/>
    </source>
</evidence>
<evidence type="ECO:0000256" key="1">
    <source>
        <dbReference type="ARBA" id="ARBA00022617"/>
    </source>
</evidence>
<keyword evidence="2 4" id="KW-0479">Metal-binding</keyword>
<evidence type="ECO:0000259" key="6">
    <source>
        <dbReference type="PROSITE" id="PS51007"/>
    </source>
</evidence>
<organism evidence="7 8">
    <name type="scientific">Mucilaginibacter psychrotolerans</name>
    <dbReference type="NCBI Taxonomy" id="1524096"/>
    <lineage>
        <taxon>Bacteria</taxon>
        <taxon>Pseudomonadati</taxon>
        <taxon>Bacteroidota</taxon>
        <taxon>Sphingobacteriia</taxon>
        <taxon>Sphingobacteriales</taxon>
        <taxon>Sphingobacteriaceae</taxon>
        <taxon>Mucilaginibacter</taxon>
    </lineage>
</organism>
<dbReference type="SUPFAM" id="SSF46626">
    <property type="entry name" value="Cytochrome c"/>
    <property type="match status" value="1"/>
</dbReference>
<proteinExistence type="predicted"/>
<dbReference type="RefSeq" id="WP_133234533.1">
    <property type="nucleotide sequence ID" value="NZ_SOZE01000028.1"/>
</dbReference>
<protein>
    <submittedName>
        <fullName evidence="7">Cytochrome c</fullName>
    </submittedName>
</protein>